<keyword evidence="1" id="KW-0614">Plasmid</keyword>
<evidence type="ECO:0000313" key="1">
    <source>
        <dbReference type="EMBL" id="SUS16533.1"/>
    </source>
</evidence>
<name>A0A380TKM4_9HYPH</name>
<sequence>MLSPFFAKCDGILLVDPVTRCRDYMPNADRTSEATCAMIAISSATRLVCGFIADADRDRLVLCGVDVRIGSCSCPVDDLVCGFEALPHA</sequence>
<dbReference type="EMBL" id="LS974446">
    <property type="protein sequence ID" value="SUS16533.1"/>
    <property type="molecule type" value="Genomic_DNA"/>
</dbReference>
<reference evidence="1" key="1">
    <citation type="submission" date="2018-07" db="EMBL/GenBank/DDBJ databases">
        <authorList>
            <person name="Quirk P.G."/>
            <person name="Krulwich T.A."/>
        </authorList>
    </citation>
    <scope>NUCLEOTIDE SEQUENCE</scope>
    <source>
        <strain evidence="1">T2.30D-1.1_plasmid</strain>
        <plasmid evidence="1">1</plasmid>
    </source>
</reference>
<dbReference type="AlphaFoldDB" id="A0A380TKM4"/>
<proteinExistence type="predicted"/>
<gene>
    <name evidence="1" type="ORF">RHIZ70P_31</name>
</gene>
<accession>A0A380TKM4</accession>
<protein>
    <submittedName>
        <fullName evidence="1">Uncharacterized protein</fullName>
    </submittedName>
</protein>
<organism evidence="1">
    <name type="scientific">Ciceribacter selenitireducens ATCC BAA-1503</name>
    <dbReference type="NCBI Taxonomy" id="1336235"/>
    <lineage>
        <taxon>Bacteria</taxon>
        <taxon>Pseudomonadati</taxon>
        <taxon>Pseudomonadota</taxon>
        <taxon>Alphaproteobacteria</taxon>
        <taxon>Hyphomicrobiales</taxon>
        <taxon>Rhizobiaceae</taxon>
        <taxon>Ciceribacter</taxon>
    </lineage>
</organism>
<geneLocation type="plasmid" evidence="1">
    <name>1</name>
</geneLocation>